<dbReference type="EMBL" id="MUGV01000034">
    <property type="protein sequence ID" value="OXA76728.1"/>
    <property type="molecule type" value="Genomic_DNA"/>
</dbReference>
<proteinExistence type="predicted"/>
<organism evidence="1 2">
    <name type="scientific">Flavobacterium frigidimaris</name>
    <dbReference type="NCBI Taxonomy" id="262320"/>
    <lineage>
        <taxon>Bacteria</taxon>
        <taxon>Pseudomonadati</taxon>
        <taxon>Bacteroidota</taxon>
        <taxon>Flavobacteriia</taxon>
        <taxon>Flavobacteriales</taxon>
        <taxon>Flavobacteriaceae</taxon>
        <taxon>Flavobacterium</taxon>
    </lineage>
</organism>
<accession>A0ABX4BMC8</accession>
<evidence type="ECO:0000313" key="2">
    <source>
        <dbReference type="Proteomes" id="UP000198382"/>
    </source>
</evidence>
<name>A0ABX4BMC8_FLAFR</name>
<sequence>MFRGNAYNIDFSLKSKSISGTEDGAVVYFELFSSLQSNLSKGDYNFGGYSDATAYTFTKWGQSLLGKNINAEKAAMLVTTGVSIRPSSGIF</sequence>
<reference evidence="1 2" key="1">
    <citation type="submission" date="2016-11" db="EMBL/GenBank/DDBJ databases">
        <title>Whole genomes of Flavobacteriaceae.</title>
        <authorList>
            <person name="Stine C."/>
            <person name="Li C."/>
            <person name="Tadesse D."/>
        </authorList>
    </citation>
    <scope>NUCLEOTIDE SEQUENCE [LARGE SCALE GENOMIC DNA]</scope>
    <source>
        <strain evidence="1 2">DSM 15937</strain>
    </source>
</reference>
<evidence type="ECO:0000313" key="1">
    <source>
        <dbReference type="EMBL" id="OXA76728.1"/>
    </source>
</evidence>
<dbReference type="Proteomes" id="UP000198382">
    <property type="component" value="Unassembled WGS sequence"/>
</dbReference>
<comment type="caution">
    <text evidence="1">The sequence shown here is derived from an EMBL/GenBank/DDBJ whole genome shotgun (WGS) entry which is preliminary data.</text>
</comment>
<protein>
    <submittedName>
        <fullName evidence="1">Uncharacterized protein</fullName>
    </submittedName>
</protein>
<gene>
    <name evidence="1" type="ORF">B0A65_18220</name>
</gene>
<keyword evidence="2" id="KW-1185">Reference proteome</keyword>
<dbReference type="RefSeq" id="WP_074663904.1">
    <property type="nucleotide sequence ID" value="NZ_MUGV01000034.1"/>
</dbReference>